<organism evidence="1 2">
    <name type="scientific">Corticimicrobacter populi</name>
    <dbReference type="NCBI Taxonomy" id="2175229"/>
    <lineage>
        <taxon>Bacteria</taxon>
        <taxon>Pseudomonadati</taxon>
        <taxon>Pseudomonadota</taxon>
        <taxon>Betaproteobacteria</taxon>
        <taxon>Burkholderiales</taxon>
        <taxon>Alcaligenaceae</taxon>
        <taxon>Corticimicrobacter</taxon>
    </lineage>
</organism>
<protein>
    <submittedName>
        <fullName evidence="1">Uncharacterized protein</fullName>
    </submittedName>
</protein>
<dbReference type="EMBL" id="QETA01000001">
    <property type="protein sequence ID" value="PWF25584.1"/>
    <property type="molecule type" value="Genomic_DNA"/>
</dbReference>
<name>A0A2V1K2Z0_9BURK</name>
<dbReference type="Proteomes" id="UP000245212">
    <property type="component" value="Unassembled WGS sequence"/>
</dbReference>
<reference evidence="2" key="1">
    <citation type="submission" date="2018-05" db="EMBL/GenBank/DDBJ databases">
        <authorList>
            <person name="Li Y."/>
        </authorList>
    </citation>
    <scope>NUCLEOTIDE SEQUENCE [LARGE SCALE GENOMIC DNA]</scope>
    <source>
        <strain evidence="2">3d-2-2</strain>
    </source>
</reference>
<gene>
    <name evidence="1" type="ORF">DD235_03010</name>
</gene>
<comment type="caution">
    <text evidence="1">The sequence shown here is derived from an EMBL/GenBank/DDBJ whole genome shotgun (WGS) entry which is preliminary data.</text>
</comment>
<evidence type="ECO:0000313" key="2">
    <source>
        <dbReference type="Proteomes" id="UP000245212"/>
    </source>
</evidence>
<dbReference type="AlphaFoldDB" id="A0A2V1K2Z0"/>
<sequence length="364" mass="41345">MRAQARASVVSWRWATESMGVDIPFSQALYGGPRARWLRDESADPDNHVHHGLDAAGRIVLECERNRAETVWLYGENSKTGVSWYLGEDSSSLKTIDLYQYRDQHLISAQTHVPGRHMLRETFTWQDGLLVKSFCQTEPEAGEPWYCQHLFIHDAHRELERIVLQYTDADGVPSGQARLEYLRLPRGETLATVEKRVEAHFLDALPRALAAVPHDQPLYCLLLCYTVEDMASAWPPFLVWGQDAYRQQIAAQGEDISYYLWAPDEIREQQGRAYEYWFDAPELKNACLLHAQLMGMKQSHASATRVLKRLMPAVARMVAEAGLPVTADFVVSYADNSGYVDPLKAIKAGVSPEHWSALKKQKFV</sequence>
<evidence type="ECO:0000313" key="1">
    <source>
        <dbReference type="EMBL" id="PWF25584.1"/>
    </source>
</evidence>
<keyword evidence="2" id="KW-1185">Reference proteome</keyword>
<accession>A0A2V1K2Z0</accession>
<proteinExistence type="predicted"/>